<accession>A0A7S0KBV1</accession>
<feature type="region of interest" description="Disordered" evidence="1">
    <location>
        <begin position="74"/>
        <end position="100"/>
    </location>
</feature>
<dbReference type="EMBL" id="HBEV01000105">
    <property type="protein sequence ID" value="CAD8575188.1"/>
    <property type="molecule type" value="Transcribed_RNA"/>
</dbReference>
<name>A0A7S0KBV1_MICPS</name>
<reference evidence="2" key="1">
    <citation type="submission" date="2021-01" db="EMBL/GenBank/DDBJ databases">
        <authorList>
            <person name="Corre E."/>
            <person name="Pelletier E."/>
            <person name="Niang G."/>
            <person name="Scheremetjew M."/>
            <person name="Finn R."/>
            <person name="Kale V."/>
            <person name="Holt S."/>
            <person name="Cochrane G."/>
            <person name="Meng A."/>
            <person name="Brown T."/>
            <person name="Cohen L."/>
        </authorList>
    </citation>
    <scope>NUCLEOTIDE SEQUENCE</scope>
    <source>
        <strain evidence="2">CCMP494</strain>
    </source>
</reference>
<evidence type="ECO:0000313" key="2">
    <source>
        <dbReference type="EMBL" id="CAD8575188.1"/>
    </source>
</evidence>
<sequence>MYRLSRGRTLSHHWCAPGSRMSTARAACPGFLECANAQARRNRASSCARLVSSLESDVLAVAARGCEWDGGDQTGAWGRDGTRGRKTRRARARSGARGNRTFRVEPLGVGDHRGVSLR</sequence>
<dbReference type="AlphaFoldDB" id="A0A7S0KBV1"/>
<organism evidence="2">
    <name type="scientific">Micromonas pusilla</name>
    <name type="common">Picoplanktonic green alga</name>
    <name type="synonym">Chromulina pusilla</name>
    <dbReference type="NCBI Taxonomy" id="38833"/>
    <lineage>
        <taxon>Eukaryota</taxon>
        <taxon>Viridiplantae</taxon>
        <taxon>Chlorophyta</taxon>
        <taxon>Mamiellophyceae</taxon>
        <taxon>Mamiellales</taxon>
        <taxon>Mamiellaceae</taxon>
        <taxon>Micromonas</taxon>
    </lineage>
</organism>
<gene>
    <name evidence="2" type="ORF">MSP1404_LOCUS85</name>
</gene>
<evidence type="ECO:0000256" key="1">
    <source>
        <dbReference type="SAM" id="MobiDB-lite"/>
    </source>
</evidence>
<proteinExistence type="predicted"/>
<feature type="compositionally biased region" description="Basic residues" evidence="1">
    <location>
        <begin position="84"/>
        <end position="94"/>
    </location>
</feature>
<protein>
    <submittedName>
        <fullName evidence="2">Uncharacterized protein</fullName>
    </submittedName>
</protein>